<proteinExistence type="predicted"/>
<evidence type="ECO:0000313" key="1">
    <source>
        <dbReference type="EMBL" id="CCM17075.1"/>
    </source>
</evidence>
<accession>A0A1E1J0H2</accession>
<sequence length="142" mass="15007">MADLRAVELPYNDFQGSLPKEWSLLRVLQSVSLAGSAFCGCVLLNWRGHSALAKNVAVLAAGSTTTCSLINCLSRESLLRAPSTTPVAPPVTAAPAPSDRDTAMSMFLSGLAVLMSLLRVFCRWTCGATLGLQATLWTAGLH</sequence>
<protein>
    <submittedName>
        <fullName evidence="1">Surface antigen protein 2, putative</fullName>
    </submittedName>
</protein>
<gene>
    <name evidence="1" type="primary">LgM4147LRVhigh.28.01550.00690</name>
    <name evidence="1" type="ORF">BN36_2845740</name>
</gene>
<name>A0A1E1J0H2_LEIGU</name>
<dbReference type="AlphaFoldDB" id="A0A1E1J0H2"/>
<organism evidence="1">
    <name type="scientific">Leishmania guyanensis</name>
    <dbReference type="NCBI Taxonomy" id="5670"/>
    <lineage>
        <taxon>Eukaryota</taxon>
        <taxon>Discoba</taxon>
        <taxon>Euglenozoa</taxon>
        <taxon>Kinetoplastea</taxon>
        <taxon>Metakinetoplastina</taxon>
        <taxon>Trypanosomatida</taxon>
        <taxon>Trypanosomatidae</taxon>
        <taxon>Leishmaniinae</taxon>
        <taxon>Leishmania</taxon>
        <taxon>Leishmania guyanensis species complex</taxon>
    </lineage>
</organism>
<reference evidence="1" key="1">
    <citation type="submission" date="2012-08" db="EMBL/GenBank/DDBJ databases">
        <title>Comparative genomics of metastatic and non-metastatic Leishmania guyanensis provides insights into polygenic factors involved in Leishmania RNA virus infection.</title>
        <authorList>
            <person name="Smith D."/>
            <person name="Hertz-Fowler C."/>
            <person name="Martin R."/>
            <person name="Dickens N."/>
            <person name="Fasel N."/>
            <person name="Falquet L."/>
            <person name="Beverley S."/>
            <person name="Zangger H."/>
            <person name="Calderon-Copete S."/>
            <person name="Mottram J."/>
            <person name="Xenarios I."/>
        </authorList>
    </citation>
    <scope>NUCLEOTIDE SEQUENCE</scope>
    <source>
        <strain evidence="1">MHOM/BR/75/M4147/SSU:IR2SAT-LUC</strain>
    </source>
</reference>
<dbReference type="EMBL" id="CALQ01001209">
    <property type="protein sequence ID" value="CCM17075.1"/>
    <property type="molecule type" value="Genomic_DNA"/>
</dbReference>